<evidence type="ECO:0000313" key="2">
    <source>
        <dbReference type="Proteomes" id="UP000003653"/>
    </source>
</evidence>
<protein>
    <submittedName>
        <fullName evidence="1">Uncharacterized protein</fullName>
    </submittedName>
</protein>
<dbReference type="Proteomes" id="UP000003653">
    <property type="component" value="Unassembled WGS sequence"/>
</dbReference>
<comment type="caution">
    <text evidence="1">The sequence shown here is derived from an EMBL/GenBank/DDBJ whole genome shotgun (WGS) entry which is preliminary data.</text>
</comment>
<dbReference type="EMBL" id="ADNV01000123">
    <property type="protein sequence ID" value="EFG78409.1"/>
    <property type="molecule type" value="Genomic_DNA"/>
</dbReference>
<keyword evidence="2" id="KW-1185">Reference proteome</keyword>
<name>D5P6A7_9MYCO</name>
<dbReference type="AlphaFoldDB" id="D5P6A7"/>
<evidence type="ECO:0000313" key="1">
    <source>
        <dbReference type="EMBL" id="EFG78409.1"/>
    </source>
</evidence>
<sequence>MLQSFSELQLVGSEQSVMMSICAVCLHDRGVAVSDPPGLASLSRLTQQAFADELTCSGALSAAMGRGVGLCPTCVADGWLTEPTL</sequence>
<proteinExistence type="predicted"/>
<gene>
    <name evidence="1" type="ORF">HMPREF0591_1701</name>
</gene>
<reference evidence="1 2" key="1">
    <citation type="submission" date="2010-04" db="EMBL/GenBank/DDBJ databases">
        <authorList>
            <person name="Muzny D."/>
            <person name="Qin X."/>
            <person name="Deng J."/>
            <person name="Jiang H."/>
            <person name="Liu Y."/>
            <person name="Qu J."/>
            <person name="Song X.-Z."/>
            <person name="Zhang L."/>
            <person name="Thornton R."/>
            <person name="Coyle M."/>
            <person name="Francisco L."/>
            <person name="Jackson L."/>
            <person name="Javaid M."/>
            <person name="Korchina V."/>
            <person name="Kovar C."/>
            <person name="Mata R."/>
            <person name="Mathew T."/>
            <person name="Ngo R."/>
            <person name="Nguyen L."/>
            <person name="Nguyen N."/>
            <person name="Okwuonu G."/>
            <person name="Ongeri F."/>
            <person name="Pham C."/>
            <person name="Simmons D."/>
            <person name="Wilczek-Boney K."/>
            <person name="Hale W."/>
            <person name="Jakkamsetti A."/>
            <person name="Pham P."/>
            <person name="Ruth R."/>
            <person name="San Lucas F."/>
            <person name="Warren J."/>
            <person name="Zhang J."/>
            <person name="Zhao Z."/>
            <person name="Zhou C."/>
            <person name="Zhu D."/>
            <person name="Lee S."/>
            <person name="Bess C."/>
            <person name="Blankenburg K."/>
            <person name="Forbes L."/>
            <person name="Fu Q."/>
            <person name="Gubbala S."/>
            <person name="Hirani K."/>
            <person name="Jayaseelan J.C."/>
            <person name="Lara F."/>
            <person name="Munidasa M."/>
            <person name="Palculict T."/>
            <person name="Patil S."/>
            <person name="Pu L.-L."/>
            <person name="Saada N."/>
            <person name="Tang L."/>
            <person name="Weissenberger G."/>
            <person name="Zhu Y."/>
            <person name="Hemphill L."/>
            <person name="Shang Y."/>
            <person name="Youmans B."/>
            <person name="Ayvaz T."/>
            <person name="Ross M."/>
            <person name="Santibanez J."/>
            <person name="Aqrawi P."/>
            <person name="Gross S."/>
            <person name="Joshi V."/>
            <person name="Fowler G."/>
            <person name="Nazareth L."/>
            <person name="Reid J."/>
            <person name="Worley K."/>
            <person name="Petrosino J."/>
            <person name="Highlander S."/>
            <person name="Gibbs R."/>
        </authorList>
    </citation>
    <scope>NUCLEOTIDE SEQUENCE [LARGE SCALE GENOMIC DNA]</scope>
    <source>
        <strain evidence="1 2">ATCC BAA-614</strain>
    </source>
</reference>
<dbReference type="HOGENOM" id="CLU_2524003_0_0_11"/>
<accession>D5P6A7</accession>
<organism evidence="1 2">
    <name type="scientific">Mycobacterium parascrofulaceum ATCC BAA-614</name>
    <dbReference type="NCBI Taxonomy" id="525368"/>
    <lineage>
        <taxon>Bacteria</taxon>
        <taxon>Bacillati</taxon>
        <taxon>Actinomycetota</taxon>
        <taxon>Actinomycetes</taxon>
        <taxon>Mycobacteriales</taxon>
        <taxon>Mycobacteriaceae</taxon>
        <taxon>Mycobacterium</taxon>
        <taxon>Mycobacterium simiae complex</taxon>
    </lineage>
</organism>